<evidence type="ECO:0000256" key="1">
    <source>
        <dbReference type="ARBA" id="ARBA00023242"/>
    </source>
</evidence>
<dbReference type="Proteomes" id="UP000756346">
    <property type="component" value="Unassembled WGS sequence"/>
</dbReference>
<evidence type="ECO:0000259" key="3">
    <source>
        <dbReference type="PROSITE" id="PS50048"/>
    </source>
</evidence>
<evidence type="ECO:0000256" key="2">
    <source>
        <dbReference type="SAM" id="MobiDB-lite"/>
    </source>
</evidence>
<feature type="region of interest" description="Disordered" evidence="2">
    <location>
        <begin position="111"/>
        <end position="164"/>
    </location>
</feature>
<dbReference type="InterPro" id="IPR036864">
    <property type="entry name" value="Zn2-C6_fun-type_DNA-bd_sf"/>
</dbReference>
<evidence type="ECO:0000313" key="5">
    <source>
        <dbReference type="Proteomes" id="UP000756346"/>
    </source>
</evidence>
<dbReference type="CDD" id="cd00067">
    <property type="entry name" value="GAL4"/>
    <property type="match status" value="1"/>
</dbReference>
<keyword evidence="5" id="KW-1185">Reference proteome</keyword>
<dbReference type="GO" id="GO:0000981">
    <property type="term" value="F:DNA-binding transcription factor activity, RNA polymerase II-specific"/>
    <property type="evidence" value="ECO:0007669"/>
    <property type="project" value="InterPro"/>
</dbReference>
<sequence length="402" mass="44308">MADRQGQEDAPFSEFGQGLSNADRSMFDLFQAANQSSFDFNQMPSLGDFSQMPGMDNFNPPPDLGNFNWTELQNDHGSTPFTVPEVAPGPFIPQIPLDPAIINNPALFGPAQPGLASSGPASTIPDPSGPAPTIPSSTTSSQSSARRSAAVKKPRTSRTTLGSHSCVGCRKSKTKCKVTTGSGRCDRCSTRNMECDRNVEDGRTNCSVYKELQEVIDTFSKVARELAVKICCYRHPHYREQMLSLPPQLGHTTVLKMWDANKPAPSGVPRRFLALENLRQVPMPEGNREKLKYTRQHVTTVKDACMRYIGGMLTVCDQLQANQLPEQEQIGMYQALAANGWVLDSREPLKPAEREELSARLRHEWHGGLPYPMWDDSYHNAGGASQAQIDEFEHAQAAQNGK</sequence>
<organism evidence="4 5">
    <name type="scientific">Microdochium trichocladiopsis</name>
    <dbReference type="NCBI Taxonomy" id="1682393"/>
    <lineage>
        <taxon>Eukaryota</taxon>
        <taxon>Fungi</taxon>
        <taxon>Dikarya</taxon>
        <taxon>Ascomycota</taxon>
        <taxon>Pezizomycotina</taxon>
        <taxon>Sordariomycetes</taxon>
        <taxon>Xylariomycetidae</taxon>
        <taxon>Xylariales</taxon>
        <taxon>Microdochiaceae</taxon>
        <taxon>Microdochium</taxon>
    </lineage>
</organism>
<protein>
    <recommendedName>
        <fullName evidence="3">Zn(2)-C6 fungal-type domain-containing protein</fullName>
    </recommendedName>
</protein>
<dbReference type="PROSITE" id="PS50048">
    <property type="entry name" value="ZN2_CY6_FUNGAL_2"/>
    <property type="match status" value="1"/>
</dbReference>
<dbReference type="Gene3D" id="4.10.240.10">
    <property type="entry name" value="Zn(2)-C6 fungal-type DNA-binding domain"/>
    <property type="match status" value="1"/>
</dbReference>
<dbReference type="SUPFAM" id="SSF57701">
    <property type="entry name" value="Zn2/Cys6 DNA-binding domain"/>
    <property type="match status" value="1"/>
</dbReference>
<accession>A0A9P9BL38</accession>
<dbReference type="EMBL" id="JAGTJQ010000010">
    <property type="protein sequence ID" value="KAH7021282.1"/>
    <property type="molecule type" value="Genomic_DNA"/>
</dbReference>
<dbReference type="PROSITE" id="PS00463">
    <property type="entry name" value="ZN2_CY6_FUNGAL_1"/>
    <property type="match status" value="1"/>
</dbReference>
<keyword evidence="1" id="KW-0539">Nucleus</keyword>
<feature type="domain" description="Zn(2)-C6 fungal-type" evidence="3">
    <location>
        <begin position="165"/>
        <end position="195"/>
    </location>
</feature>
<name>A0A9P9BL38_9PEZI</name>
<dbReference type="GO" id="GO:0008270">
    <property type="term" value="F:zinc ion binding"/>
    <property type="evidence" value="ECO:0007669"/>
    <property type="project" value="InterPro"/>
</dbReference>
<dbReference type="RefSeq" id="XP_046007483.1">
    <property type="nucleotide sequence ID" value="XM_046159514.1"/>
</dbReference>
<evidence type="ECO:0000313" key="4">
    <source>
        <dbReference type="EMBL" id="KAH7021282.1"/>
    </source>
</evidence>
<feature type="compositionally biased region" description="Low complexity" evidence="2">
    <location>
        <begin position="134"/>
        <end position="148"/>
    </location>
</feature>
<dbReference type="InterPro" id="IPR001138">
    <property type="entry name" value="Zn2Cys6_DnaBD"/>
</dbReference>
<dbReference type="AlphaFoldDB" id="A0A9P9BL38"/>
<proteinExistence type="predicted"/>
<comment type="caution">
    <text evidence="4">The sequence shown here is derived from an EMBL/GenBank/DDBJ whole genome shotgun (WGS) entry which is preliminary data.</text>
</comment>
<dbReference type="GeneID" id="70189060"/>
<reference evidence="4" key="1">
    <citation type="journal article" date="2021" name="Nat. Commun.">
        <title>Genetic determinants of endophytism in the Arabidopsis root mycobiome.</title>
        <authorList>
            <person name="Mesny F."/>
            <person name="Miyauchi S."/>
            <person name="Thiergart T."/>
            <person name="Pickel B."/>
            <person name="Atanasova L."/>
            <person name="Karlsson M."/>
            <person name="Huettel B."/>
            <person name="Barry K.W."/>
            <person name="Haridas S."/>
            <person name="Chen C."/>
            <person name="Bauer D."/>
            <person name="Andreopoulos W."/>
            <person name="Pangilinan J."/>
            <person name="LaButti K."/>
            <person name="Riley R."/>
            <person name="Lipzen A."/>
            <person name="Clum A."/>
            <person name="Drula E."/>
            <person name="Henrissat B."/>
            <person name="Kohler A."/>
            <person name="Grigoriev I.V."/>
            <person name="Martin F.M."/>
            <person name="Hacquard S."/>
        </authorList>
    </citation>
    <scope>NUCLEOTIDE SEQUENCE</scope>
    <source>
        <strain evidence="4">MPI-CAGE-CH-0230</strain>
    </source>
</reference>
<gene>
    <name evidence="4" type="ORF">B0I36DRAFT_367702</name>
</gene>